<dbReference type="RefSeq" id="WP_019620396.1">
    <property type="nucleotide sequence ID" value="NZ_AP014545.1"/>
</dbReference>
<dbReference type="EMBL" id="AP014545">
    <property type="protein sequence ID" value="BBB26814.1"/>
    <property type="molecule type" value="Genomic_DNA"/>
</dbReference>
<dbReference type="InterPro" id="IPR002725">
    <property type="entry name" value="YgjP-like_metallopeptidase"/>
</dbReference>
<dbReference type="CDD" id="cd07344">
    <property type="entry name" value="M48_yhfN_like"/>
    <property type="match status" value="1"/>
</dbReference>
<evidence type="ECO:0000313" key="2">
    <source>
        <dbReference type="EMBL" id="BBB26814.1"/>
    </source>
</evidence>
<proteinExistence type="predicted"/>
<reference evidence="2 3" key="1">
    <citation type="journal article" date="2008" name="Int. J. Syst. Evol. Microbiol.">
        <title>Amphritea japonica sp. nov. and Amphritea balenae sp. nov., isolated from the sediment adjacent to sperm whale carcasses off Kagoshima, Japan.</title>
        <authorList>
            <person name="Miyazaki M."/>
            <person name="Nogi Y."/>
            <person name="Fujiwara Y."/>
            <person name="Kawato M."/>
            <person name="Nagahama T."/>
            <person name="Kubokawa K."/>
            <person name="Horikoshi K."/>
        </authorList>
    </citation>
    <scope>NUCLEOTIDE SEQUENCE [LARGE SCALE GENOMIC DNA]</scope>
    <source>
        <strain evidence="2 3">ATCC BAA-1530</strain>
    </source>
</reference>
<dbReference type="AlphaFoldDB" id="A0A7R6P6C8"/>
<feature type="domain" description="YgjP-like metallopeptidase" evidence="1">
    <location>
        <begin position="27"/>
        <end position="232"/>
    </location>
</feature>
<sequence length="242" mass="28870">MVEVWETLTVSGIEVEIVRKGIKNLHLAVYPPDGRVRVAVPNHVNNDNVRLAVISRLSWIRKQQQDFQDQPRQSARQYISGECHFMFGKRCRFELIERQGKHEVRLLKSGRLKMYVKSGTSIEAKERLLNNWYRAEMKQMIPQLLDKWHPVVGKEAAEWGVKKMRTKWGSCNIQQSRIWLNLDLAKKPIQCLEYILVHELVHLHERNHNERFRTLMDKFLPDWRTRKQLLNKSPLAHEDWQY</sequence>
<gene>
    <name evidence="2" type="ORF">AMJAP_2224</name>
</gene>
<dbReference type="InterPro" id="IPR053136">
    <property type="entry name" value="UTP_pyrophosphatase-like"/>
</dbReference>
<dbReference type="PANTHER" id="PTHR30399:SF1">
    <property type="entry name" value="UTP PYROPHOSPHATASE"/>
    <property type="match status" value="1"/>
</dbReference>
<dbReference type="Pfam" id="PF01863">
    <property type="entry name" value="YgjP-like"/>
    <property type="match status" value="1"/>
</dbReference>
<dbReference type="PANTHER" id="PTHR30399">
    <property type="entry name" value="UNCHARACTERIZED PROTEIN YGJP"/>
    <property type="match status" value="1"/>
</dbReference>
<accession>A0A7R6P6C8</accession>
<name>A0A7R6P6C8_9GAMM</name>
<protein>
    <recommendedName>
        <fullName evidence="1">YgjP-like metallopeptidase domain-containing protein</fullName>
    </recommendedName>
</protein>
<organism evidence="2 3">
    <name type="scientific">Amphritea japonica ATCC BAA-1530</name>
    <dbReference type="NCBI Taxonomy" id="1278309"/>
    <lineage>
        <taxon>Bacteria</taxon>
        <taxon>Pseudomonadati</taxon>
        <taxon>Pseudomonadota</taxon>
        <taxon>Gammaproteobacteria</taxon>
        <taxon>Oceanospirillales</taxon>
        <taxon>Oceanospirillaceae</taxon>
        <taxon>Amphritea</taxon>
    </lineage>
</organism>
<evidence type="ECO:0000313" key="3">
    <source>
        <dbReference type="Proteomes" id="UP000595663"/>
    </source>
</evidence>
<dbReference type="KEGG" id="ajp:AMJAP_2224"/>
<dbReference type="Proteomes" id="UP000595663">
    <property type="component" value="Chromosome"/>
</dbReference>
<evidence type="ECO:0000259" key="1">
    <source>
        <dbReference type="Pfam" id="PF01863"/>
    </source>
</evidence>
<dbReference type="Gene3D" id="3.30.2010.10">
    <property type="entry name" value="Metalloproteases ('zincins'), catalytic domain"/>
    <property type="match status" value="1"/>
</dbReference>
<keyword evidence="3" id="KW-1185">Reference proteome</keyword>